<dbReference type="EMBL" id="FUHU01000009">
    <property type="protein sequence ID" value="SJM48954.1"/>
    <property type="molecule type" value="Genomic_DNA"/>
</dbReference>
<evidence type="ECO:0000313" key="1">
    <source>
        <dbReference type="EMBL" id="SJM48954.1"/>
    </source>
</evidence>
<organism evidence="1 2">
    <name type="scientific">Agrococcus casei LMG 22410</name>
    <dbReference type="NCBI Taxonomy" id="1255656"/>
    <lineage>
        <taxon>Bacteria</taxon>
        <taxon>Bacillati</taxon>
        <taxon>Actinomycetota</taxon>
        <taxon>Actinomycetes</taxon>
        <taxon>Micrococcales</taxon>
        <taxon>Microbacteriaceae</taxon>
        <taxon>Agrococcus</taxon>
    </lineage>
</organism>
<dbReference type="AlphaFoldDB" id="A0A1R4EZ85"/>
<gene>
    <name evidence="1" type="ORF">CZ674_01735</name>
</gene>
<dbReference type="Proteomes" id="UP000195787">
    <property type="component" value="Unassembled WGS sequence"/>
</dbReference>
<proteinExistence type="predicted"/>
<accession>A0A1R4EZ85</accession>
<evidence type="ECO:0000313" key="2">
    <source>
        <dbReference type="Proteomes" id="UP000195787"/>
    </source>
</evidence>
<protein>
    <submittedName>
        <fullName evidence="1">Uncharacterized protein</fullName>
    </submittedName>
</protein>
<name>A0A1R4EZ85_9MICO</name>
<reference evidence="1 2" key="1">
    <citation type="submission" date="2017-02" db="EMBL/GenBank/DDBJ databases">
        <authorList>
            <person name="Peterson S.W."/>
        </authorList>
    </citation>
    <scope>NUCLEOTIDE SEQUENCE [LARGE SCALE GENOMIC DNA]</scope>
    <source>
        <strain evidence="1 2">LMG 22410</strain>
    </source>
</reference>
<keyword evidence="2" id="KW-1185">Reference proteome</keyword>
<sequence>MLCSGPVAGPQPAVTSTAASAVAASASRRRAVVSFMAQQ</sequence>